<name>A0A317UXE4_ASPEC</name>
<keyword evidence="2" id="KW-1185">Reference proteome</keyword>
<dbReference type="RefSeq" id="XP_025384404.1">
    <property type="nucleotide sequence ID" value="XM_025532023.1"/>
</dbReference>
<comment type="caution">
    <text evidence="1">The sequence shown here is derived from an EMBL/GenBank/DDBJ whole genome shotgun (WGS) entry which is preliminary data.</text>
</comment>
<reference evidence="1" key="1">
    <citation type="submission" date="2016-12" db="EMBL/GenBank/DDBJ databases">
        <title>The genomes of Aspergillus section Nigri reveals drivers in fungal speciation.</title>
        <authorList>
            <consortium name="DOE Joint Genome Institute"/>
            <person name="Vesth T.C."/>
            <person name="Nybo J."/>
            <person name="Theobald S."/>
            <person name="Brandl J."/>
            <person name="Frisvad J.C."/>
            <person name="Nielsen K.F."/>
            <person name="Lyhne E.K."/>
            <person name="Kogle M.E."/>
            <person name="Kuo A."/>
            <person name="Riley R."/>
            <person name="Clum A."/>
            <person name="Nolan M."/>
            <person name="Lipzen A."/>
            <person name="Salamov A."/>
            <person name="Henrissat B."/>
            <person name="Wiebenga A."/>
            <person name="De vries R.P."/>
            <person name="Grigoriev I.V."/>
            <person name="Mortensen U.H."/>
            <person name="Andersen M.R."/>
            <person name="Baker S.E."/>
        </authorList>
    </citation>
    <scope>NUCLEOTIDE SEQUENCE</scope>
    <source>
        <strain evidence="1">CBS 122712</strain>
    </source>
</reference>
<dbReference type="VEuPathDB" id="FungiDB:BO83DRAFT_381588"/>
<evidence type="ECO:0000313" key="2">
    <source>
        <dbReference type="Proteomes" id="UP000246171"/>
    </source>
</evidence>
<proteinExistence type="predicted"/>
<dbReference type="GeneID" id="37053985"/>
<evidence type="ECO:0000313" key="1">
    <source>
        <dbReference type="EMBL" id="PWY65172.1"/>
    </source>
</evidence>
<organism evidence="1 2">
    <name type="scientific">Aspergillus eucalypticola (strain CBS 122712 / IBT 29274)</name>
    <dbReference type="NCBI Taxonomy" id="1448314"/>
    <lineage>
        <taxon>Eukaryota</taxon>
        <taxon>Fungi</taxon>
        <taxon>Dikarya</taxon>
        <taxon>Ascomycota</taxon>
        <taxon>Pezizomycotina</taxon>
        <taxon>Eurotiomycetes</taxon>
        <taxon>Eurotiomycetidae</taxon>
        <taxon>Eurotiales</taxon>
        <taxon>Aspergillaceae</taxon>
        <taxon>Aspergillus</taxon>
        <taxon>Aspergillus subgen. Circumdati</taxon>
    </lineage>
</organism>
<dbReference type="AlphaFoldDB" id="A0A317UXE4"/>
<protein>
    <submittedName>
        <fullName evidence="1">Uncharacterized protein</fullName>
    </submittedName>
</protein>
<dbReference type="EMBL" id="MSFU01000028">
    <property type="protein sequence ID" value="PWY65172.1"/>
    <property type="molecule type" value="Genomic_DNA"/>
</dbReference>
<dbReference type="Proteomes" id="UP000246171">
    <property type="component" value="Unassembled WGS sequence"/>
</dbReference>
<sequence length="70" mass="7367">MDGDNVIDPGITAACGVGGISLILSLPLPSLYNRVGSASRESNPNSGRQVKVMKVSLLFEHGTERRGLKS</sequence>
<gene>
    <name evidence="1" type="ORF">BO83DRAFT_381588</name>
</gene>
<accession>A0A317UXE4</accession>